<sequence>MNNIQKQNQKKKRKGFTLIELIIVLAVMAIIAAIAIPNFAAVRDSSKKKADIQSCETIKRTVLTLVADDTIKPLNGKKLTFVSGDKFVIEADKVTGVTFSDEWADVKEQTAVAKALKDVKEPQLGTTTNYIVSIDGSGNVNVTSADPDVKSK</sequence>
<dbReference type="Gene3D" id="3.30.700.10">
    <property type="entry name" value="Glycoprotein, Type 4 Pilin"/>
    <property type="match status" value="1"/>
</dbReference>
<name>A0A1M6I837_9CLOT</name>
<evidence type="ECO:0000256" key="1">
    <source>
        <dbReference type="SAM" id="Phobius"/>
    </source>
</evidence>
<keyword evidence="1" id="KW-1133">Transmembrane helix</keyword>
<evidence type="ECO:0000313" key="2">
    <source>
        <dbReference type="EMBL" id="SHJ30627.1"/>
    </source>
</evidence>
<feature type="transmembrane region" description="Helical" evidence="1">
    <location>
        <begin position="21"/>
        <end position="40"/>
    </location>
</feature>
<dbReference type="InterPro" id="IPR012902">
    <property type="entry name" value="N_methyl_site"/>
</dbReference>
<dbReference type="InterPro" id="IPR045584">
    <property type="entry name" value="Pilin-like"/>
</dbReference>
<dbReference type="RefSeq" id="WP_073007498.1">
    <property type="nucleotide sequence ID" value="NZ_FQZO01000004.1"/>
</dbReference>
<dbReference type="STRING" id="1121298.SAMN05444401_2685"/>
<accession>A0A1M6I837</accession>
<keyword evidence="1" id="KW-0812">Transmembrane</keyword>
<dbReference type="Pfam" id="PF07963">
    <property type="entry name" value="N_methyl"/>
    <property type="match status" value="1"/>
</dbReference>
<dbReference type="PROSITE" id="PS00409">
    <property type="entry name" value="PROKAR_NTER_METHYL"/>
    <property type="match status" value="1"/>
</dbReference>
<keyword evidence="3" id="KW-1185">Reference proteome</keyword>
<proteinExistence type="predicted"/>
<keyword evidence="1" id="KW-0472">Membrane</keyword>
<gene>
    <name evidence="2" type="ORF">SAMN05444401_2685</name>
</gene>
<dbReference type="SUPFAM" id="SSF54523">
    <property type="entry name" value="Pili subunits"/>
    <property type="match status" value="1"/>
</dbReference>
<dbReference type="Proteomes" id="UP000184080">
    <property type="component" value="Unassembled WGS sequence"/>
</dbReference>
<dbReference type="OrthoDB" id="1957755at2"/>
<organism evidence="2 3">
    <name type="scientific">Clostridium amylolyticum</name>
    <dbReference type="NCBI Taxonomy" id="1121298"/>
    <lineage>
        <taxon>Bacteria</taxon>
        <taxon>Bacillati</taxon>
        <taxon>Bacillota</taxon>
        <taxon>Clostridia</taxon>
        <taxon>Eubacteriales</taxon>
        <taxon>Clostridiaceae</taxon>
        <taxon>Clostridium</taxon>
    </lineage>
</organism>
<dbReference type="NCBIfam" id="TIGR02532">
    <property type="entry name" value="IV_pilin_GFxxxE"/>
    <property type="match status" value="1"/>
</dbReference>
<evidence type="ECO:0000313" key="3">
    <source>
        <dbReference type="Proteomes" id="UP000184080"/>
    </source>
</evidence>
<dbReference type="EMBL" id="FQZO01000004">
    <property type="protein sequence ID" value="SHJ30627.1"/>
    <property type="molecule type" value="Genomic_DNA"/>
</dbReference>
<dbReference type="AlphaFoldDB" id="A0A1M6I837"/>
<protein>
    <submittedName>
        <fullName evidence="2">Prepilin-type N-terminal cleavage/methylation domain-containing protein</fullName>
    </submittedName>
</protein>
<reference evidence="2 3" key="1">
    <citation type="submission" date="2016-11" db="EMBL/GenBank/DDBJ databases">
        <authorList>
            <person name="Jaros S."/>
            <person name="Januszkiewicz K."/>
            <person name="Wedrychowicz H."/>
        </authorList>
    </citation>
    <scope>NUCLEOTIDE SEQUENCE [LARGE SCALE GENOMIC DNA]</scope>
    <source>
        <strain evidence="2 3">DSM 21864</strain>
    </source>
</reference>